<dbReference type="InterPro" id="IPR001943">
    <property type="entry name" value="UVR_dom"/>
</dbReference>
<gene>
    <name evidence="3" type="ORF">ACFPRA_14935</name>
</gene>
<keyword evidence="4" id="KW-1185">Reference proteome</keyword>
<dbReference type="Pfam" id="PF02151">
    <property type="entry name" value="UVR"/>
    <property type="match status" value="1"/>
</dbReference>
<comment type="caution">
    <text evidence="3">The sequence shown here is derived from an EMBL/GenBank/DDBJ whole genome shotgun (WGS) entry which is preliminary data.</text>
</comment>
<dbReference type="InterPro" id="IPR025542">
    <property type="entry name" value="YacH"/>
</dbReference>
<evidence type="ECO:0000313" key="4">
    <source>
        <dbReference type="Proteomes" id="UP001596109"/>
    </source>
</evidence>
<proteinExistence type="predicted"/>
<reference evidence="4" key="1">
    <citation type="journal article" date="2019" name="Int. J. Syst. Evol. Microbiol.">
        <title>The Global Catalogue of Microorganisms (GCM) 10K type strain sequencing project: providing services to taxonomists for standard genome sequencing and annotation.</title>
        <authorList>
            <consortium name="The Broad Institute Genomics Platform"/>
            <consortium name="The Broad Institute Genome Sequencing Center for Infectious Disease"/>
            <person name="Wu L."/>
            <person name="Ma J."/>
        </authorList>
    </citation>
    <scope>NUCLEOTIDE SEQUENCE [LARGE SCALE GENOMIC DNA]</scope>
    <source>
        <strain evidence="4">CGMCC 4.1434</strain>
    </source>
</reference>
<dbReference type="InterPro" id="IPR036876">
    <property type="entry name" value="UVR_dom_sf"/>
</dbReference>
<dbReference type="PIRSF" id="PIRSF015034">
    <property type="entry name" value="YacH"/>
    <property type="match status" value="1"/>
</dbReference>
<evidence type="ECO:0000313" key="3">
    <source>
        <dbReference type="EMBL" id="MFC5590198.1"/>
    </source>
</evidence>
<dbReference type="PROSITE" id="PS50151">
    <property type="entry name" value="UVR"/>
    <property type="match status" value="1"/>
</dbReference>
<dbReference type="Gene3D" id="4.10.860.10">
    <property type="entry name" value="UVR domain"/>
    <property type="match status" value="1"/>
</dbReference>
<dbReference type="EMBL" id="JBHSNO010000007">
    <property type="protein sequence ID" value="MFC5590198.1"/>
    <property type="molecule type" value="Genomic_DNA"/>
</dbReference>
<keyword evidence="1" id="KW-0175">Coiled coil</keyword>
<dbReference type="PANTHER" id="PTHR38430:SF1">
    <property type="entry name" value="PROTEIN-ARGININE KINASE ACTIVATOR PROTEIN"/>
    <property type="match status" value="1"/>
</dbReference>
<dbReference type="RefSeq" id="WP_381436256.1">
    <property type="nucleotide sequence ID" value="NZ_JBHSNO010000007.1"/>
</dbReference>
<protein>
    <submittedName>
        <fullName evidence="3">UvrB/UvrC motif-containing protein</fullName>
    </submittedName>
</protein>
<feature type="domain" description="UVR" evidence="2">
    <location>
        <begin position="138"/>
        <end position="173"/>
    </location>
</feature>
<name>A0ABW0TN18_9BACL</name>
<organism evidence="3 4">
    <name type="scientific">Sporosarcina soli</name>
    <dbReference type="NCBI Taxonomy" id="334736"/>
    <lineage>
        <taxon>Bacteria</taxon>
        <taxon>Bacillati</taxon>
        <taxon>Bacillota</taxon>
        <taxon>Bacilli</taxon>
        <taxon>Bacillales</taxon>
        <taxon>Caryophanaceae</taxon>
        <taxon>Sporosarcina</taxon>
    </lineage>
</organism>
<evidence type="ECO:0000256" key="1">
    <source>
        <dbReference type="SAM" id="Coils"/>
    </source>
</evidence>
<accession>A0ABW0TN18</accession>
<sequence>MLCENCKERPASVIITQESVAGSTERQFCEKCAFQTQTFQFKPNQEPLSIQQFLSHWFGGADPFQAQQQTREEKSAGPECPSCGLTFPKFLDIGKFGCAQCYDTFRVRLPYVFGKLHNGHSKHRGKIPVSFNEIYAVKKRIEEIRSKMKEAVEEERFEEAAALRDEANSLKLQLEQGGEVGDVD</sequence>
<dbReference type="SUPFAM" id="SSF46600">
    <property type="entry name" value="C-terminal UvrC-binding domain of UvrB"/>
    <property type="match status" value="1"/>
</dbReference>
<feature type="coiled-coil region" evidence="1">
    <location>
        <begin position="134"/>
        <end position="161"/>
    </location>
</feature>
<dbReference type="PANTHER" id="PTHR38430">
    <property type="entry name" value="PROTEIN-ARGININE KINASE ACTIVATOR PROTEIN"/>
    <property type="match status" value="1"/>
</dbReference>
<evidence type="ECO:0000259" key="2">
    <source>
        <dbReference type="PROSITE" id="PS50151"/>
    </source>
</evidence>
<dbReference type="Proteomes" id="UP001596109">
    <property type="component" value="Unassembled WGS sequence"/>
</dbReference>